<feature type="compositionally biased region" description="Basic and acidic residues" evidence="1">
    <location>
        <begin position="195"/>
        <end position="210"/>
    </location>
</feature>
<dbReference type="Proteomes" id="UP000028837">
    <property type="component" value="Unassembled WGS sequence"/>
</dbReference>
<gene>
    <name evidence="3" type="ORF">TGDOM2_237015</name>
</gene>
<evidence type="ECO:0000313" key="4">
    <source>
        <dbReference type="Proteomes" id="UP000028837"/>
    </source>
</evidence>
<comment type="caution">
    <text evidence="3">The sequence shown here is derived from an EMBL/GenBank/DDBJ whole genome shotgun (WGS) entry which is preliminary data.</text>
</comment>
<feature type="region of interest" description="Disordered" evidence="1">
    <location>
        <begin position="174"/>
        <end position="264"/>
    </location>
</feature>
<evidence type="ECO:0000256" key="2">
    <source>
        <dbReference type="SAM" id="Phobius"/>
    </source>
</evidence>
<sequence>MTVPVHLTGVFCPERSRRSNRHDRPIVHLFALSLVCLICLSCFLVLTGHCSAANDMDVAVSDGGHESAGLVEDIAQGHKTRSGLDESTSTTSRQRRQAKYGRVRFSVMSWQSSERPPRSAAVKRGRKFLMDVVPLAAVLAICVAFRFFRSRENLEAYVAETAATVQEWTRRPFRWRDAPEPTSRAEGTEEEDADTAARSRLREQAQDHGRPGRTGLDARGVPMVPRLPPTYEETMRDSAWNRVPGLQVWDRPPEYTDGGAPGSG</sequence>
<dbReference type="EMBL" id="AHZU02001490">
    <property type="protein sequence ID" value="KFG31789.1"/>
    <property type="molecule type" value="Genomic_DNA"/>
</dbReference>
<accession>A0A086JI21</accession>
<reference evidence="3 4" key="1">
    <citation type="submission" date="2014-02" db="EMBL/GenBank/DDBJ databases">
        <authorList>
            <person name="Sibley D."/>
            <person name="Venepally P."/>
            <person name="Karamycheva S."/>
            <person name="Hadjithomas M."/>
            <person name="Khan A."/>
            <person name="Brunk B."/>
            <person name="Roos D."/>
            <person name="Caler E."/>
            <person name="Lorenzi H."/>
        </authorList>
    </citation>
    <scope>NUCLEOTIDE SEQUENCE [LARGE SCALE GENOMIC DNA]</scope>
    <source>
        <strain evidence="3 4">GAB2-2007-GAL-DOM2</strain>
    </source>
</reference>
<keyword evidence="2 3" id="KW-0812">Transmembrane</keyword>
<name>A0A086JI21_TOXGO</name>
<dbReference type="OrthoDB" id="10377773at2759"/>
<feature type="transmembrane region" description="Helical" evidence="2">
    <location>
        <begin position="128"/>
        <end position="148"/>
    </location>
</feature>
<protein>
    <submittedName>
        <fullName evidence="3">Putative transmembrane protein</fullName>
    </submittedName>
</protein>
<evidence type="ECO:0000256" key="1">
    <source>
        <dbReference type="SAM" id="MobiDB-lite"/>
    </source>
</evidence>
<evidence type="ECO:0000313" key="3">
    <source>
        <dbReference type="EMBL" id="KFG31789.1"/>
    </source>
</evidence>
<organism evidence="3 4">
    <name type="scientific">Toxoplasma gondii GAB2-2007-GAL-DOM2</name>
    <dbReference type="NCBI Taxonomy" id="1130820"/>
    <lineage>
        <taxon>Eukaryota</taxon>
        <taxon>Sar</taxon>
        <taxon>Alveolata</taxon>
        <taxon>Apicomplexa</taxon>
        <taxon>Conoidasida</taxon>
        <taxon>Coccidia</taxon>
        <taxon>Eucoccidiorida</taxon>
        <taxon>Eimeriorina</taxon>
        <taxon>Sarcocystidae</taxon>
        <taxon>Toxoplasma</taxon>
    </lineage>
</organism>
<keyword evidence="2" id="KW-1133">Transmembrane helix</keyword>
<dbReference type="VEuPathDB" id="ToxoDB:TGDOM2_237015"/>
<keyword evidence="2" id="KW-0472">Membrane</keyword>
<feature type="transmembrane region" description="Helical" evidence="2">
    <location>
        <begin position="26"/>
        <end position="46"/>
    </location>
</feature>
<dbReference type="AlphaFoldDB" id="A0A086JI21"/>
<feature type="region of interest" description="Disordered" evidence="1">
    <location>
        <begin position="78"/>
        <end position="97"/>
    </location>
</feature>
<proteinExistence type="predicted"/>